<dbReference type="InterPro" id="IPR017918">
    <property type="entry name" value="N-reg_PII_CS"/>
</dbReference>
<dbReference type="PANTHER" id="PTHR30115">
    <property type="entry name" value="NITROGEN REGULATORY PROTEIN P-II"/>
    <property type="match status" value="1"/>
</dbReference>
<reference evidence="2 3" key="1">
    <citation type="journal article" date="2015" name="Genome Biol. Evol.">
        <title>Comparative Genomics of a Bacterivorous Green Alga Reveals Evolutionary Causalities and Consequences of Phago-Mixotrophic Mode of Nutrition.</title>
        <authorList>
            <person name="Burns J.A."/>
            <person name="Paasch A."/>
            <person name="Narechania A."/>
            <person name="Kim E."/>
        </authorList>
    </citation>
    <scope>NUCLEOTIDE SEQUENCE [LARGE SCALE GENOMIC DNA]</scope>
    <source>
        <strain evidence="2 3">PLY_AMNH</strain>
    </source>
</reference>
<dbReference type="SUPFAM" id="SSF54913">
    <property type="entry name" value="GlnB-like"/>
    <property type="match status" value="1"/>
</dbReference>
<dbReference type="Pfam" id="PF00543">
    <property type="entry name" value="P-II"/>
    <property type="match status" value="1"/>
</dbReference>
<dbReference type="Proteomes" id="UP001190700">
    <property type="component" value="Unassembled WGS sequence"/>
</dbReference>
<dbReference type="InterPro" id="IPR015867">
    <property type="entry name" value="N-reg_PII/ATP_PRibTrfase_C"/>
</dbReference>
<accession>A0AAE0C236</accession>
<name>A0AAE0C236_9CHLO</name>
<gene>
    <name evidence="2" type="ORF">CYMTET_43502</name>
</gene>
<dbReference type="AlphaFoldDB" id="A0AAE0C236"/>
<dbReference type="SMART" id="SM00938">
    <property type="entry name" value="P-II"/>
    <property type="match status" value="1"/>
</dbReference>
<dbReference type="PROSITE" id="PS00638">
    <property type="entry name" value="PII_GLNB_CTER"/>
    <property type="match status" value="1"/>
</dbReference>
<dbReference type="PROSITE" id="PS51343">
    <property type="entry name" value="PII_GLNB_DOM"/>
    <property type="match status" value="1"/>
</dbReference>
<dbReference type="PRINTS" id="PR00340">
    <property type="entry name" value="PIIGLNB"/>
</dbReference>
<evidence type="ECO:0000256" key="1">
    <source>
        <dbReference type="RuleBase" id="RU003936"/>
    </source>
</evidence>
<evidence type="ECO:0000313" key="3">
    <source>
        <dbReference type="Proteomes" id="UP001190700"/>
    </source>
</evidence>
<sequence length="211" mass="23180">MYACASKKCGVLPSAGILGRHPSQPRVFVKPALSHLHVTRQSNLQTRTERRCKKLARGNSKNFILPCNASSDLNLSDQAECEFFKVEALVRPWRLPYVIQALDQQGIRGLTTSEVRGIGAQGGMSKERYAGSEFGSNRLVDKAKIEIIVAREQVEDVVDIVCTSAETGEIGDGKIFLLPVSDVIRIRTREKGLAAEHMAGGKKDMETSKPE</sequence>
<evidence type="ECO:0000313" key="2">
    <source>
        <dbReference type="EMBL" id="KAK3246988.1"/>
    </source>
</evidence>
<comment type="similarity">
    <text evidence="1">Belongs to the P(II) protein family.</text>
</comment>
<comment type="caution">
    <text evidence="2">The sequence shown here is derived from an EMBL/GenBank/DDBJ whole genome shotgun (WGS) entry which is preliminary data.</text>
</comment>
<dbReference type="PANTHER" id="PTHR30115:SF11">
    <property type="entry name" value="NITROGEN REGULATORY PROTEIN P-II HOMOLOG"/>
    <property type="match status" value="1"/>
</dbReference>
<dbReference type="GO" id="GO:0030234">
    <property type="term" value="F:enzyme regulator activity"/>
    <property type="evidence" value="ECO:0007669"/>
    <property type="project" value="InterPro"/>
</dbReference>
<proteinExistence type="inferred from homology"/>
<dbReference type="EMBL" id="LGRX02029320">
    <property type="protein sequence ID" value="KAK3246988.1"/>
    <property type="molecule type" value="Genomic_DNA"/>
</dbReference>
<dbReference type="GO" id="GO:0006808">
    <property type="term" value="P:regulation of nitrogen utilization"/>
    <property type="evidence" value="ECO:0007669"/>
    <property type="project" value="InterPro"/>
</dbReference>
<dbReference type="InterPro" id="IPR011322">
    <property type="entry name" value="N-reg_PII-like_a/b"/>
</dbReference>
<dbReference type="GO" id="GO:0005829">
    <property type="term" value="C:cytosol"/>
    <property type="evidence" value="ECO:0007669"/>
    <property type="project" value="TreeGrafter"/>
</dbReference>
<organism evidence="2 3">
    <name type="scientific">Cymbomonas tetramitiformis</name>
    <dbReference type="NCBI Taxonomy" id="36881"/>
    <lineage>
        <taxon>Eukaryota</taxon>
        <taxon>Viridiplantae</taxon>
        <taxon>Chlorophyta</taxon>
        <taxon>Pyramimonadophyceae</taxon>
        <taxon>Pyramimonadales</taxon>
        <taxon>Pyramimonadaceae</taxon>
        <taxon>Cymbomonas</taxon>
    </lineage>
</organism>
<keyword evidence="3" id="KW-1185">Reference proteome</keyword>
<dbReference type="GO" id="GO:0005524">
    <property type="term" value="F:ATP binding"/>
    <property type="evidence" value="ECO:0007669"/>
    <property type="project" value="TreeGrafter"/>
</dbReference>
<dbReference type="InterPro" id="IPR002187">
    <property type="entry name" value="N-reg_PII"/>
</dbReference>
<dbReference type="Gene3D" id="3.30.70.120">
    <property type="match status" value="1"/>
</dbReference>
<protein>
    <submittedName>
        <fullName evidence="2">Beta-galactosidase</fullName>
    </submittedName>
</protein>